<dbReference type="EMBL" id="AVQG01000003">
    <property type="protein sequence ID" value="ERH60869.1"/>
    <property type="molecule type" value="Genomic_DNA"/>
</dbReference>
<dbReference type="RefSeq" id="WP_021491122.1">
    <property type="nucleotide sequence ID" value="NZ_AVQG01000003.1"/>
</dbReference>
<gene>
    <name evidence="1" type="ORF">O204_16930</name>
</gene>
<organism evidence="1 2">
    <name type="scientific">Pseudomonas simiae</name>
    <dbReference type="NCBI Taxonomy" id="321846"/>
    <lineage>
        <taxon>Bacteria</taxon>
        <taxon>Pseudomonadati</taxon>
        <taxon>Pseudomonadota</taxon>
        <taxon>Gammaproteobacteria</taxon>
        <taxon>Pseudomonadales</taxon>
        <taxon>Pseudomonadaceae</taxon>
        <taxon>Pseudomonas</taxon>
    </lineage>
</organism>
<sequence length="275" mass="27969">MSWYKAGTVSITAGSNAVIGAGTAFIANVRVGDAFRGPDGAWYEINNVASDTALSIATGYLGATVAGGAYSIIPVQGYVKDSADQLRAATKALGDMPVSKQDKSDNLTAFSGLAGAADRLPFFTGQGALSLAVISAKARAFLGRSDSAGMRSEIGVDVTMASAVLDPQSAGGLMSATTVSGFTVFKYVNGQMIVQGPIPTTPSIPASSTFTISVAIPVTFPVGAVTPRATLYPSVGNDFAIRNEQAPGSTAFVFGANGASAQSFSGNIMLVGRWK</sequence>
<dbReference type="AlphaFoldDB" id="U1TRT5"/>
<evidence type="ECO:0000313" key="2">
    <source>
        <dbReference type="Proteomes" id="UP000016504"/>
    </source>
</evidence>
<comment type="caution">
    <text evidence="1">The sequence shown here is derived from an EMBL/GenBank/DDBJ whole genome shotgun (WGS) entry which is preliminary data.</text>
</comment>
<name>U1TRT5_9PSED</name>
<reference evidence="1 2" key="1">
    <citation type="submission" date="2013-08" db="EMBL/GenBank/DDBJ databases">
        <title>Biodegradation of aromatic compounds in biofilm forming Pseudomonas isolated from sewage sludge.</title>
        <authorList>
            <person name="Qureshi A."/>
            <person name="Ghosh S."/>
            <person name="Khardenavis A.A."/>
            <person name="Kapley A."/>
            <person name="Purohit H.J."/>
        </authorList>
    </citation>
    <scope>NUCLEOTIDE SEQUENCE [LARGE SCALE GENOMIC DNA]</scope>
    <source>
        <strain evidence="1 2">EGD-AQ6</strain>
    </source>
</reference>
<protein>
    <recommendedName>
        <fullName evidence="3">Phage tail protein</fullName>
    </recommendedName>
</protein>
<evidence type="ECO:0008006" key="3">
    <source>
        <dbReference type="Google" id="ProtNLM"/>
    </source>
</evidence>
<evidence type="ECO:0000313" key="1">
    <source>
        <dbReference type="EMBL" id="ERH60869.1"/>
    </source>
</evidence>
<dbReference type="Proteomes" id="UP000016504">
    <property type="component" value="Unassembled WGS sequence"/>
</dbReference>
<accession>U1TRT5</accession>
<proteinExistence type="predicted"/>